<dbReference type="Pfam" id="PF03480">
    <property type="entry name" value="DctP"/>
    <property type="match status" value="1"/>
</dbReference>
<name>A0A846QFZ8_9BACT</name>
<dbReference type="GO" id="GO:0055085">
    <property type="term" value="P:transmembrane transport"/>
    <property type="evidence" value="ECO:0007669"/>
    <property type="project" value="InterPro"/>
</dbReference>
<dbReference type="Gene3D" id="3.40.190.170">
    <property type="entry name" value="Bacterial extracellular solute-binding protein, family 7"/>
    <property type="match status" value="1"/>
</dbReference>
<gene>
    <name evidence="3" type="ORF">GGQ74_000878</name>
</gene>
<sequence length="323" mass="34792">MFARILLVLCFFLLAVPASAETVRMNCNAIYGPGNFHTKGAVNFAQKAAEYTSGAVVIEVHPGGSLGFKGPELLKAVKDGTVPMSDILMGVVAGSDEIFGLSTIPLIVNSYDEAKAYYDACRPFYDKACAKWNQKLLYAAPWPCSGLFTKAPFEALGDIHGLKIRTYDKNGAEFLKRAGGSPQSLPWGEVYSALSTGLIDSVLTSAVSGVDGKFWEVLGQFTKVNYAYPLNMLTINLDYWNALDAAQQEALLRAAAETETEQWAASRKAVEDSLAILAKQGIVITDLNPALSDDLHRIAAQMLDEFKKGAKKGSLSALAAYGK</sequence>
<dbReference type="Proteomes" id="UP000580856">
    <property type="component" value="Unassembled WGS sequence"/>
</dbReference>
<proteinExistence type="predicted"/>
<reference evidence="3 4" key="1">
    <citation type="submission" date="2020-03" db="EMBL/GenBank/DDBJ databases">
        <title>Genomic Encyclopedia of Type Strains, Phase IV (KMG-IV): sequencing the most valuable type-strain genomes for metagenomic binning, comparative biology and taxonomic classification.</title>
        <authorList>
            <person name="Goeker M."/>
        </authorList>
    </citation>
    <scope>NUCLEOTIDE SEQUENCE [LARGE SCALE GENOMIC DNA]</scope>
    <source>
        <strain evidence="3 4">DSM 24233</strain>
    </source>
</reference>
<comment type="caution">
    <text evidence="3">The sequence shown here is derived from an EMBL/GenBank/DDBJ whole genome shotgun (WGS) entry which is preliminary data.</text>
</comment>
<accession>A0A846QFZ8</accession>
<dbReference type="InterPro" id="IPR038404">
    <property type="entry name" value="TRAP_DctP_sf"/>
</dbReference>
<dbReference type="AlphaFoldDB" id="A0A846QFZ8"/>
<organism evidence="3 4">
    <name type="scientific">Desulfobaculum xiamenense</name>
    <dbReference type="NCBI Taxonomy" id="995050"/>
    <lineage>
        <taxon>Bacteria</taxon>
        <taxon>Pseudomonadati</taxon>
        <taxon>Thermodesulfobacteriota</taxon>
        <taxon>Desulfovibrionia</taxon>
        <taxon>Desulfovibrionales</taxon>
        <taxon>Desulfovibrionaceae</taxon>
        <taxon>Desulfobaculum</taxon>
    </lineage>
</organism>
<dbReference type="PANTHER" id="PTHR33376">
    <property type="match status" value="1"/>
</dbReference>
<dbReference type="PANTHER" id="PTHR33376:SF4">
    <property type="entry name" value="SIALIC ACID-BINDING PERIPLASMIC PROTEIN SIAP"/>
    <property type="match status" value="1"/>
</dbReference>
<dbReference type="RefSeq" id="WP_167940307.1">
    <property type="nucleotide sequence ID" value="NZ_JAATJA010000001.1"/>
</dbReference>
<evidence type="ECO:0000313" key="3">
    <source>
        <dbReference type="EMBL" id="NJB67238.1"/>
    </source>
</evidence>
<keyword evidence="4" id="KW-1185">Reference proteome</keyword>
<dbReference type="InterPro" id="IPR018389">
    <property type="entry name" value="DctP_fam"/>
</dbReference>
<evidence type="ECO:0000313" key="4">
    <source>
        <dbReference type="Proteomes" id="UP000580856"/>
    </source>
</evidence>
<dbReference type="NCBIfam" id="NF037995">
    <property type="entry name" value="TRAP_S1"/>
    <property type="match status" value="1"/>
</dbReference>
<dbReference type="EMBL" id="JAATJA010000001">
    <property type="protein sequence ID" value="NJB67238.1"/>
    <property type="molecule type" value="Genomic_DNA"/>
</dbReference>
<evidence type="ECO:0000256" key="2">
    <source>
        <dbReference type="SAM" id="SignalP"/>
    </source>
</evidence>
<protein>
    <submittedName>
        <fullName evidence="3">TRAP-type C4-dicarboxylate transport system substrate-binding protein</fullName>
    </submittedName>
</protein>
<feature type="chain" id="PRO_5032311938" evidence="2">
    <location>
        <begin position="21"/>
        <end position="323"/>
    </location>
</feature>
<evidence type="ECO:0000256" key="1">
    <source>
        <dbReference type="ARBA" id="ARBA00022729"/>
    </source>
</evidence>
<dbReference type="CDD" id="cd13602">
    <property type="entry name" value="PBP2_TRAP_BpDctp6_7"/>
    <property type="match status" value="1"/>
</dbReference>
<keyword evidence="1 2" id="KW-0732">Signal</keyword>
<feature type="signal peptide" evidence="2">
    <location>
        <begin position="1"/>
        <end position="20"/>
    </location>
</feature>